<gene>
    <name evidence="1" type="ORF">ACAOBT_LOCUS8696</name>
</gene>
<dbReference type="Proteomes" id="UP001152888">
    <property type="component" value="Unassembled WGS sequence"/>
</dbReference>
<evidence type="ECO:0000313" key="2">
    <source>
        <dbReference type="Proteomes" id="UP001152888"/>
    </source>
</evidence>
<keyword evidence="2" id="KW-1185">Reference proteome</keyword>
<dbReference type="AlphaFoldDB" id="A0A9P0KCN9"/>
<proteinExistence type="predicted"/>
<accession>A0A9P0KCN9</accession>
<evidence type="ECO:0000313" key="1">
    <source>
        <dbReference type="EMBL" id="CAH1970043.1"/>
    </source>
</evidence>
<sequence length="66" mass="7555">MEIMIDIADLETLAFTKVLAQANCSWGSWSQNIQEMGLLYPLVVKICIRSSLIYASFRQMEQQGRN</sequence>
<name>A0A9P0KCN9_ACAOB</name>
<comment type="caution">
    <text evidence="1">The sequence shown here is derived from an EMBL/GenBank/DDBJ whole genome shotgun (WGS) entry which is preliminary data.</text>
</comment>
<dbReference type="EMBL" id="CAKOFQ010006768">
    <property type="protein sequence ID" value="CAH1970043.1"/>
    <property type="molecule type" value="Genomic_DNA"/>
</dbReference>
<protein>
    <submittedName>
        <fullName evidence="1">Uncharacterized protein</fullName>
    </submittedName>
</protein>
<organism evidence="1 2">
    <name type="scientific">Acanthoscelides obtectus</name>
    <name type="common">Bean weevil</name>
    <name type="synonym">Bruchus obtectus</name>
    <dbReference type="NCBI Taxonomy" id="200917"/>
    <lineage>
        <taxon>Eukaryota</taxon>
        <taxon>Metazoa</taxon>
        <taxon>Ecdysozoa</taxon>
        <taxon>Arthropoda</taxon>
        <taxon>Hexapoda</taxon>
        <taxon>Insecta</taxon>
        <taxon>Pterygota</taxon>
        <taxon>Neoptera</taxon>
        <taxon>Endopterygota</taxon>
        <taxon>Coleoptera</taxon>
        <taxon>Polyphaga</taxon>
        <taxon>Cucujiformia</taxon>
        <taxon>Chrysomeloidea</taxon>
        <taxon>Chrysomelidae</taxon>
        <taxon>Bruchinae</taxon>
        <taxon>Bruchini</taxon>
        <taxon>Acanthoscelides</taxon>
    </lineage>
</organism>
<reference evidence="1" key="1">
    <citation type="submission" date="2022-03" db="EMBL/GenBank/DDBJ databases">
        <authorList>
            <person name="Sayadi A."/>
        </authorList>
    </citation>
    <scope>NUCLEOTIDE SEQUENCE</scope>
</reference>